<gene>
    <name evidence="8" type="ORF">BCV71DRAFT_290185</name>
</gene>
<sequence length="1006" mass="113278">MDISTLLGDWFSSSEKAEIEPSLLAYVLLYCSKNATGIQDITTYLESYWETGDAVCRKKCVELLAAIVTPSQSSLNSSAVNAITQFICREKYKEPGLVSCWINIMSTLVHTEVIDLTNVIQLCNVLFNEITITKLSQQTRYKVLLALGKIIDTYSSELQRSKINFIEGFIHCMDGEKDPRNLIVAFALVRAIIERFDISRHVEDLFDVVFCYFPIHFAAPNDTTLDITTEDLKLSLRQCLSATPYFAYYATPLLIEKLLSTTGSAKRDTMETISLCAPAYGAHAILPHVHDLFDALTKEVYMGTDATMVHVALETIHNVVSTLGTGISIANIRDPVEKSIDTLLTQCIERLKEPELKNARSAAFILRAVASASDPACTSVTHAVLPIIYQEYRPTDPPQRRKAVLNILTELLIASKKLYGSVEDVGYDRDFQTPLLMYKQQILQVFVLSLIDPDTMLQQASLKGIHEMVLMKQFLNKEEMNITVSHLTRQLGNEDGHIRNLCMTTLKVISKLLPQSIAEHTVPVVLCELADQTHGLGNYQGALAVIQTLGVHPALFKIVICPLLEKLNYACSHIGQDNSVYCHELAACILAIYQATKKECVDIGHKKILPFVLNGCISSMIQSKWYLDDHLIETYAMMLAITTRLLQISDQKELIDNIWKIFVYGQYENQVYKQIKITSKTSHLAAQLFTAIVGNCHKNVQLPVGDITEFLNTLLEAALDSDFALSTTLSKTIAVVVNKWMNEQILNYIYQATQQRLSPLLHEIDLNKKKTGFNIFIWLIKALVMRGHPYGFELLDSVVIQQCGSIDMGKDAAACFTILLHDDDFILCKSAHANISILYKQRVFNHCSNTFIRKSESADPQWPEYQTNYLLALLYMLQKVPSQAIINELPKLMMPIILSLSSHDVNLIVLTLKVTQDMIPNAQATIVQHLGSFIHALLRLTRFPDVQVRLLALDILFRVAQKGKSDILSPFRPSVVKELTSALDDKKRIVRKYAVDCRERWFAIKK</sequence>
<dbReference type="Pfam" id="PF14500">
    <property type="entry name" value="MMS19_N"/>
    <property type="match status" value="1"/>
</dbReference>
<dbReference type="GO" id="GO:0097361">
    <property type="term" value="C:cytosolic [4Fe-4S] assembly targeting complex"/>
    <property type="evidence" value="ECO:0007669"/>
    <property type="project" value="UniProtKB-UniRule"/>
</dbReference>
<dbReference type="GO" id="GO:0006281">
    <property type="term" value="P:DNA repair"/>
    <property type="evidence" value="ECO:0007669"/>
    <property type="project" value="UniProtKB-UniRule"/>
</dbReference>
<organism evidence="8 9">
    <name type="scientific">Rhizopus microsporus</name>
    <dbReference type="NCBI Taxonomy" id="58291"/>
    <lineage>
        <taxon>Eukaryota</taxon>
        <taxon>Fungi</taxon>
        <taxon>Fungi incertae sedis</taxon>
        <taxon>Mucoromycota</taxon>
        <taxon>Mucoromycotina</taxon>
        <taxon>Mucoromycetes</taxon>
        <taxon>Mucorales</taxon>
        <taxon>Mucorineae</taxon>
        <taxon>Rhizopodaceae</taxon>
        <taxon>Rhizopus</taxon>
    </lineage>
</organism>
<keyword evidence="5" id="KW-0227">DNA damage</keyword>
<keyword evidence="3" id="KW-0677">Repeat</keyword>
<dbReference type="InterPro" id="IPR016024">
    <property type="entry name" value="ARM-type_fold"/>
</dbReference>
<evidence type="ECO:0000256" key="4">
    <source>
        <dbReference type="ARBA" id="ARBA00023242"/>
    </source>
</evidence>
<keyword evidence="5" id="KW-0234">DNA repair</keyword>
<dbReference type="PANTHER" id="PTHR12891:SF0">
    <property type="entry name" value="MMS19 NUCLEOTIDE EXCISION REPAIR PROTEIN HOMOLOG"/>
    <property type="match status" value="1"/>
</dbReference>
<dbReference type="GO" id="GO:0005634">
    <property type="term" value="C:nucleus"/>
    <property type="evidence" value="ECO:0007669"/>
    <property type="project" value="UniProtKB-SubCell"/>
</dbReference>
<dbReference type="SUPFAM" id="SSF48371">
    <property type="entry name" value="ARM repeat"/>
    <property type="match status" value="2"/>
</dbReference>
<evidence type="ECO:0000259" key="7">
    <source>
        <dbReference type="Pfam" id="PF14500"/>
    </source>
</evidence>
<evidence type="ECO:0000256" key="3">
    <source>
        <dbReference type="ARBA" id="ARBA00022737"/>
    </source>
</evidence>
<dbReference type="Pfam" id="PF12460">
    <property type="entry name" value="MMS19_C"/>
    <property type="match status" value="1"/>
</dbReference>
<accession>A0A0A1P9T0</accession>
<reference evidence="8 9" key="1">
    <citation type="journal article" date="2016" name="Proc. Natl. Acad. Sci. U.S.A.">
        <title>Lipid metabolic changes in an early divergent fungus govern the establishment of a mutualistic symbiosis with endobacteria.</title>
        <authorList>
            <person name="Lastovetsky O.A."/>
            <person name="Gaspar M.L."/>
            <person name="Mondo S.J."/>
            <person name="LaButti K.M."/>
            <person name="Sandor L."/>
            <person name="Grigoriev I.V."/>
            <person name="Henry S.A."/>
            <person name="Pawlowska T.E."/>
        </authorList>
    </citation>
    <scope>NUCLEOTIDE SEQUENCE [LARGE SCALE GENOMIC DNA]</scope>
    <source>
        <strain evidence="8 9">ATCC 11559</strain>
    </source>
</reference>
<evidence type="ECO:0000259" key="6">
    <source>
        <dbReference type="Pfam" id="PF12460"/>
    </source>
</evidence>
<dbReference type="InterPro" id="IPR039920">
    <property type="entry name" value="MMS19"/>
</dbReference>
<dbReference type="GO" id="GO:0051604">
    <property type="term" value="P:protein maturation"/>
    <property type="evidence" value="ECO:0007669"/>
    <property type="project" value="UniProtKB-UniRule"/>
</dbReference>
<comment type="subcellular location">
    <subcellularLocation>
        <location evidence="1 5">Nucleus</location>
    </subcellularLocation>
</comment>
<dbReference type="AlphaFoldDB" id="A0A0A1P9T0"/>
<dbReference type="Gene3D" id="1.25.10.10">
    <property type="entry name" value="Leucine-rich Repeat Variant"/>
    <property type="match status" value="2"/>
</dbReference>
<dbReference type="InterPro" id="IPR029240">
    <property type="entry name" value="MMS19_N"/>
</dbReference>
<comment type="function">
    <text evidence="5">Key component of the cytosolic iron-sulfur protein assembly (CIA) complex, a multiprotein complex that mediates the incorporation of iron-sulfur cluster into apoproteins specifically involved in DNA metabolism and genomic integrity. In the CIA complex, MMS19 acts as an adapter between early-acting CIA components and a subset of cellular target iron-sulfur proteins.</text>
</comment>
<comment type="similarity">
    <text evidence="2 5">Belongs to the MET18/MMS19 family.</text>
</comment>
<proteinExistence type="inferred from homology"/>
<evidence type="ECO:0000313" key="9">
    <source>
        <dbReference type="Proteomes" id="UP000242381"/>
    </source>
</evidence>
<evidence type="ECO:0000256" key="1">
    <source>
        <dbReference type="ARBA" id="ARBA00004123"/>
    </source>
</evidence>
<protein>
    <recommendedName>
        <fullName evidence="5">MMS19 nucleotide excision repair protein</fullName>
    </recommendedName>
</protein>
<dbReference type="PANTHER" id="PTHR12891">
    <property type="entry name" value="DNA REPAIR/TRANSCRIPTION PROTEIN MET18/MMS19"/>
    <property type="match status" value="1"/>
</dbReference>
<dbReference type="InterPro" id="IPR024687">
    <property type="entry name" value="MMS19_C"/>
</dbReference>
<dbReference type="InterPro" id="IPR011989">
    <property type="entry name" value="ARM-like"/>
</dbReference>
<dbReference type="GO" id="GO:0016226">
    <property type="term" value="P:iron-sulfur cluster assembly"/>
    <property type="evidence" value="ECO:0007669"/>
    <property type="project" value="UniProtKB-UniRule"/>
</dbReference>
<dbReference type="EMBL" id="KV921310">
    <property type="protein sequence ID" value="ORE19469.1"/>
    <property type="molecule type" value="Genomic_DNA"/>
</dbReference>
<evidence type="ECO:0000256" key="2">
    <source>
        <dbReference type="ARBA" id="ARBA00009340"/>
    </source>
</evidence>
<keyword evidence="4 5" id="KW-0539">Nucleus</keyword>
<feature type="domain" description="MMS19 N-terminal" evidence="7">
    <location>
        <begin position="44"/>
        <end position="301"/>
    </location>
</feature>
<dbReference type="OMA" id="IILDFTT"/>
<evidence type="ECO:0000313" key="8">
    <source>
        <dbReference type="EMBL" id="ORE19469.1"/>
    </source>
</evidence>
<dbReference type="Proteomes" id="UP000242381">
    <property type="component" value="Unassembled WGS sequence"/>
</dbReference>
<evidence type="ECO:0000256" key="5">
    <source>
        <dbReference type="RuleBase" id="RU367072"/>
    </source>
</evidence>
<dbReference type="VEuPathDB" id="FungiDB:BCV72DRAFT_200871"/>
<name>A0A0A1P9T0_RHIZD</name>
<feature type="domain" description="MMS19 C-terminal" evidence="6">
    <location>
        <begin position="543"/>
        <end position="958"/>
    </location>
</feature>